<dbReference type="RefSeq" id="XP_024080807.1">
    <property type="nucleotide sequence ID" value="XM_024225039.1"/>
</dbReference>
<keyword evidence="1" id="KW-0862">Zinc</keyword>
<dbReference type="GeneID" id="112126278"/>
<organism evidence="3 4">
    <name type="scientific">Cimex lectularius</name>
    <name type="common">Bed bug</name>
    <name type="synonym">Acanthia lectularia</name>
    <dbReference type="NCBI Taxonomy" id="79782"/>
    <lineage>
        <taxon>Eukaryota</taxon>
        <taxon>Metazoa</taxon>
        <taxon>Ecdysozoa</taxon>
        <taxon>Arthropoda</taxon>
        <taxon>Hexapoda</taxon>
        <taxon>Insecta</taxon>
        <taxon>Pterygota</taxon>
        <taxon>Neoptera</taxon>
        <taxon>Paraneoptera</taxon>
        <taxon>Hemiptera</taxon>
        <taxon>Heteroptera</taxon>
        <taxon>Panheteroptera</taxon>
        <taxon>Cimicomorpha</taxon>
        <taxon>Cimicidae</taxon>
        <taxon>Cimex</taxon>
    </lineage>
</organism>
<proteinExistence type="predicted"/>
<sequence>MPQTQLAVISSLYFAEFPVSIKCFQCGKRINEVELGEEDVCEGDKPFVCNVCCKGYKHLSSLYTHNKYECGKSPMFRCQHCPYACKQKGSFKRHMYCKHSEKYNPTDTKAVDKGEKVHLSQMHEKVQARIQLAEPLEVRVRQVAYVQMSALSLCMQAEGKLQASYVFQAL</sequence>
<dbReference type="EnsemblMetazoa" id="XM_024225039.1">
    <property type="protein sequence ID" value="XP_024080807.1"/>
    <property type="gene ID" value="LOC112126278"/>
</dbReference>
<evidence type="ECO:0000259" key="2">
    <source>
        <dbReference type="PROSITE" id="PS50157"/>
    </source>
</evidence>
<name>A0A8I6SKQ9_CIMLE</name>
<reference evidence="3" key="1">
    <citation type="submission" date="2022-01" db="UniProtKB">
        <authorList>
            <consortium name="EnsemblMetazoa"/>
        </authorList>
    </citation>
    <scope>IDENTIFICATION</scope>
</reference>
<dbReference type="InterPro" id="IPR036236">
    <property type="entry name" value="Znf_C2H2_sf"/>
</dbReference>
<evidence type="ECO:0000313" key="4">
    <source>
        <dbReference type="Proteomes" id="UP000494040"/>
    </source>
</evidence>
<dbReference type="InterPro" id="IPR013087">
    <property type="entry name" value="Znf_C2H2_type"/>
</dbReference>
<protein>
    <recommendedName>
        <fullName evidence="2">C2H2-type domain-containing protein</fullName>
    </recommendedName>
</protein>
<evidence type="ECO:0000256" key="1">
    <source>
        <dbReference type="PROSITE-ProRule" id="PRU00042"/>
    </source>
</evidence>
<dbReference type="Gene3D" id="3.30.160.60">
    <property type="entry name" value="Classic Zinc Finger"/>
    <property type="match status" value="1"/>
</dbReference>
<dbReference type="OrthoDB" id="6571533at2759"/>
<dbReference type="AlphaFoldDB" id="A0A8I6SKQ9"/>
<dbReference type="PROSITE" id="PS50157">
    <property type="entry name" value="ZINC_FINGER_C2H2_2"/>
    <property type="match status" value="1"/>
</dbReference>
<dbReference type="GO" id="GO:0008270">
    <property type="term" value="F:zinc ion binding"/>
    <property type="evidence" value="ECO:0007669"/>
    <property type="project" value="UniProtKB-KW"/>
</dbReference>
<dbReference type="PROSITE" id="PS00028">
    <property type="entry name" value="ZINC_FINGER_C2H2_1"/>
    <property type="match status" value="1"/>
</dbReference>
<keyword evidence="1" id="KW-0479">Metal-binding</keyword>
<keyword evidence="1" id="KW-0863">Zinc-finger</keyword>
<dbReference type="SUPFAM" id="SSF57667">
    <property type="entry name" value="beta-beta-alpha zinc fingers"/>
    <property type="match status" value="1"/>
</dbReference>
<feature type="domain" description="C2H2-type" evidence="2">
    <location>
        <begin position="47"/>
        <end position="74"/>
    </location>
</feature>
<keyword evidence="4" id="KW-1185">Reference proteome</keyword>
<dbReference type="SMART" id="SM00355">
    <property type="entry name" value="ZnF_C2H2"/>
    <property type="match status" value="2"/>
</dbReference>
<accession>A0A8I6SKQ9</accession>
<dbReference type="KEGG" id="clec:112126278"/>
<dbReference type="Proteomes" id="UP000494040">
    <property type="component" value="Unassembled WGS sequence"/>
</dbReference>
<evidence type="ECO:0000313" key="3">
    <source>
        <dbReference type="EnsemblMetazoa" id="XP_024080807.1"/>
    </source>
</evidence>